<protein>
    <submittedName>
        <fullName evidence="1">CopG family transcriptional regulator</fullName>
    </submittedName>
</protein>
<evidence type="ECO:0000313" key="1">
    <source>
        <dbReference type="EMBL" id="MBE9030455.1"/>
    </source>
</evidence>
<dbReference type="AlphaFoldDB" id="A0A928Z4Q6"/>
<gene>
    <name evidence="1" type="ORF">IQ266_12010</name>
</gene>
<dbReference type="EMBL" id="JADEXQ010000036">
    <property type="protein sequence ID" value="MBE9030455.1"/>
    <property type="molecule type" value="Genomic_DNA"/>
</dbReference>
<dbReference type="Pfam" id="PF04214">
    <property type="entry name" value="DUF411"/>
    <property type="match status" value="1"/>
</dbReference>
<evidence type="ECO:0000313" key="2">
    <source>
        <dbReference type="Proteomes" id="UP000625316"/>
    </source>
</evidence>
<sequence length="104" mass="11088">MQAVGFTVEDNITENLDAIKKQHNLPNDLAACHTAIAAGYVIEGHIPAADIQRLLAEKPKIAGIAVPGMPIGSPGMESGNIRESYATYSFTKDGKVTIFQEHPA</sequence>
<organism evidence="1 2">
    <name type="scientific">Romeriopsis navalis LEGE 11480</name>
    <dbReference type="NCBI Taxonomy" id="2777977"/>
    <lineage>
        <taxon>Bacteria</taxon>
        <taxon>Bacillati</taxon>
        <taxon>Cyanobacteriota</taxon>
        <taxon>Cyanophyceae</taxon>
        <taxon>Leptolyngbyales</taxon>
        <taxon>Leptolyngbyaceae</taxon>
        <taxon>Romeriopsis</taxon>
        <taxon>Romeriopsis navalis</taxon>
    </lineage>
</organism>
<name>A0A928Z4Q6_9CYAN</name>
<comment type="caution">
    <text evidence="1">The sequence shown here is derived from an EMBL/GenBank/DDBJ whole genome shotgun (WGS) entry which is preliminary data.</text>
</comment>
<dbReference type="Proteomes" id="UP000625316">
    <property type="component" value="Unassembled WGS sequence"/>
</dbReference>
<proteinExistence type="predicted"/>
<keyword evidence="2" id="KW-1185">Reference proteome</keyword>
<accession>A0A928Z4Q6</accession>
<dbReference type="InterPro" id="IPR007332">
    <property type="entry name" value="DUF411"/>
</dbReference>
<reference evidence="1" key="1">
    <citation type="submission" date="2020-10" db="EMBL/GenBank/DDBJ databases">
        <authorList>
            <person name="Castelo-Branco R."/>
            <person name="Eusebio N."/>
            <person name="Adriana R."/>
            <person name="Vieira A."/>
            <person name="Brugerolle De Fraissinette N."/>
            <person name="Rezende De Castro R."/>
            <person name="Schneider M.P."/>
            <person name="Vasconcelos V."/>
            <person name="Leao P.N."/>
        </authorList>
    </citation>
    <scope>NUCLEOTIDE SEQUENCE</scope>
    <source>
        <strain evidence="1">LEGE 11480</strain>
    </source>
</reference>